<proteinExistence type="predicted"/>
<sequence>MTNAIHCHDHGQPAGARAVDSRVLVSANPAVYPMASSYLPTPIGAKTFWFWTTCRRPWGATS</sequence>
<dbReference type="AlphaFoldDB" id="A0A381YYF7"/>
<reference evidence="1" key="1">
    <citation type="submission" date="2018-05" db="EMBL/GenBank/DDBJ databases">
        <authorList>
            <person name="Lanie J.A."/>
            <person name="Ng W.-L."/>
            <person name="Kazmierczak K.M."/>
            <person name="Andrzejewski T.M."/>
            <person name="Davidsen T.M."/>
            <person name="Wayne K.J."/>
            <person name="Tettelin H."/>
            <person name="Glass J.I."/>
            <person name="Rusch D."/>
            <person name="Podicherti R."/>
            <person name="Tsui H.-C.T."/>
            <person name="Winkler M.E."/>
        </authorList>
    </citation>
    <scope>NUCLEOTIDE SEQUENCE</scope>
</reference>
<protein>
    <submittedName>
        <fullName evidence="1">Uncharacterized protein</fullName>
    </submittedName>
</protein>
<name>A0A381YYF7_9ZZZZ</name>
<organism evidence="1">
    <name type="scientific">marine metagenome</name>
    <dbReference type="NCBI Taxonomy" id="408172"/>
    <lineage>
        <taxon>unclassified sequences</taxon>
        <taxon>metagenomes</taxon>
        <taxon>ecological metagenomes</taxon>
    </lineage>
</organism>
<accession>A0A381YYF7</accession>
<dbReference type="EMBL" id="UINC01019267">
    <property type="protein sequence ID" value="SVA81497.1"/>
    <property type="molecule type" value="Genomic_DNA"/>
</dbReference>
<gene>
    <name evidence="1" type="ORF">METZ01_LOCUS134351</name>
</gene>
<evidence type="ECO:0000313" key="1">
    <source>
        <dbReference type="EMBL" id="SVA81497.1"/>
    </source>
</evidence>